<name>A0A1Y2A6F6_9PLEO</name>
<organism evidence="9 10">
    <name type="scientific">Clohesyomyces aquaticus</name>
    <dbReference type="NCBI Taxonomy" id="1231657"/>
    <lineage>
        <taxon>Eukaryota</taxon>
        <taxon>Fungi</taxon>
        <taxon>Dikarya</taxon>
        <taxon>Ascomycota</taxon>
        <taxon>Pezizomycotina</taxon>
        <taxon>Dothideomycetes</taxon>
        <taxon>Pleosporomycetidae</taxon>
        <taxon>Pleosporales</taxon>
        <taxon>Lindgomycetaceae</taxon>
        <taxon>Clohesyomyces</taxon>
    </lineage>
</organism>
<feature type="compositionally biased region" description="Low complexity" evidence="5">
    <location>
        <begin position="273"/>
        <end position="294"/>
    </location>
</feature>
<feature type="transmembrane region" description="Helical" evidence="6">
    <location>
        <begin position="423"/>
        <end position="442"/>
    </location>
</feature>
<feature type="signal peptide" evidence="7">
    <location>
        <begin position="1"/>
        <end position="27"/>
    </location>
</feature>
<evidence type="ECO:0000256" key="1">
    <source>
        <dbReference type="ARBA" id="ARBA00004141"/>
    </source>
</evidence>
<evidence type="ECO:0000256" key="6">
    <source>
        <dbReference type="SAM" id="Phobius"/>
    </source>
</evidence>
<feature type="transmembrane region" description="Helical" evidence="6">
    <location>
        <begin position="79"/>
        <end position="99"/>
    </location>
</feature>
<evidence type="ECO:0000256" key="7">
    <source>
        <dbReference type="SAM" id="SignalP"/>
    </source>
</evidence>
<evidence type="ECO:0000313" key="10">
    <source>
        <dbReference type="Proteomes" id="UP000193144"/>
    </source>
</evidence>
<accession>A0A1Y2A6F6</accession>
<dbReference type="InterPro" id="IPR011701">
    <property type="entry name" value="MFS"/>
</dbReference>
<evidence type="ECO:0000256" key="2">
    <source>
        <dbReference type="ARBA" id="ARBA00022692"/>
    </source>
</evidence>
<keyword evidence="10" id="KW-1185">Reference proteome</keyword>
<proteinExistence type="predicted"/>
<keyword evidence="4 6" id="KW-0472">Membrane</keyword>
<dbReference type="InterPro" id="IPR020846">
    <property type="entry name" value="MFS_dom"/>
</dbReference>
<feature type="transmembrane region" description="Helical" evidence="6">
    <location>
        <begin position="205"/>
        <end position="227"/>
    </location>
</feature>
<evidence type="ECO:0000256" key="5">
    <source>
        <dbReference type="SAM" id="MobiDB-lite"/>
    </source>
</evidence>
<evidence type="ECO:0000256" key="4">
    <source>
        <dbReference type="ARBA" id="ARBA00023136"/>
    </source>
</evidence>
<reference evidence="9 10" key="1">
    <citation type="submission" date="2016-07" db="EMBL/GenBank/DDBJ databases">
        <title>Pervasive Adenine N6-methylation of Active Genes in Fungi.</title>
        <authorList>
            <consortium name="DOE Joint Genome Institute"/>
            <person name="Mondo S.J."/>
            <person name="Dannebaum R.O."/>
            <person name="Kuo R.C."/>
            <person name="Labutti K."/>
            <person name="Haridas S."/>
            <person name="Kuo A."/>
            <person name="Salamov A."/>
            <person name="Ahrendt S.R."/>
            <person name="Lipzen A."/>
            <person name="Sullivan W."/>
            <person name="Andreopoulos W.B."/>
            <person name="Clum A."/>
            <person name="Lindquist E."/>
            <person name="Daum C."/>
            <person name="Ramamoorthy G.K."/>
            <person name="Gryganskyi A."/>
            <person name="Culley D."/>
            <person name="Magnuson J.K."/>
            <person name="James T.Y."/>
            <person name="O'Malley M.A."/>
            <person name="Stajich J.E."/>
            <person name="Spatafora J.W."/>
            <person name="Visel A."/>
            <person name="Grigoriev I.V."/>
        </authorList>
    </citation>
    <scope>NUCLEOTIDE SEQUENCE [LARGE SCALE GENOMIC DNA]</scope>
    <source>
        <strain evidence="9 10">CBS 115471</strain>
    </source>
</reference>
<dbReference type="Pfam" id="PF07690">
    <property type="entry name" value="MFS_1"/>
    <property type="match status" value="1"/>
</dbReference>
<dbReference type="EMBL" id="MCFA01000008">
    <property type="protein sequence ID" value="ORY18116.1"/>
    <property type="molecule type" value="Genomic_DNA"/>
</dbReference>
<keyword evidence="2 6" id="KW-0812">Transmembrane</keyword>
<comment type="caution">
    <text evidence="9">The sequence shown here is derived from an EMBL/GenBank/DDBJ whole genome shotgun (WGS) entry which is preliminary data.</text>
</comment>
<feature type="chain" id="PRO_5013345049" evidence="7">
    <location>
        <begin position="28"/>
        <end position="559"/>
    </location>
</feature>
<dbReference type="GO" id="GO:0022857">
    <property type="term" value="F:transmembrane transporter activity"/>
    <property type="evidence" value="ECO:0007669"/>
    <property type="project" value="InterPro"/>
</dbReference>
<feature type="transmembrane region" description="Helical" evidence="6">
    <location>
        <begin position="233"/>
        <end position="254"/>
    </location>
</feature>
<dbReference type="OrthoDB" id="2585655at2759"/>
<dbReference type="AlphaFoldDB" id="A0A1Y2A6F6"/>
<keyword evidence="7" id="KW-0732">Signal</keyword>
<dbReference type="InterPro" id="IPR036259">
    <property type="entry name" value="MFS_trans_sf"/>
</dbReference>
<dbReference type="PANTHER" id="PTHR23502">
    <property type="entry name" value="MAJOR FACILITATOR SUPERFAMILY"/>
    <property type="match status" value="1"/>
</dbReference>
<dbReference type="Proteomes" id="UP000193144">
    <property type="component" value="Unassembled WGS sequence"/>
</dbReference>
<dbReference type="GO" id="GO:0005886">
    <property type="term" value="C:plasma membrane"/>
    <property type="evidence" value="ECO:0007669"/>
    <property type="project" value="TreeGrafter"/>
</dbReference>
<comment type="subcellular location">
    <subcellularLocation>
        <location evidence="1">Membrane</location>
        <topology evidence="1">Multi-pass membrane protein</topology>
    </subcellularLocation>
</comment>
<dbReference type="PANTHER" id="PTHR23502:SF4">
    <property type="entry name" value="MAJOR FACILITATOR SUPERFAMILY (MFS) PROFILE DOMAIN-CONTAINING PROTEIN-RELATED"/>
    <property type="match status" value="1"/>
</dbReference>
<evidence type="ECO:0000259" key="8">
    <source>
        <dbReference type="PROSITE" id="PS50850"/>
    </source>
</evidence>
<sequence length="559" mass="61939">MATRRSSLARVGILPLRITMLICYTACMNDQSDLPPELHDLPTEQLKHGTGKYSHIILVPQPTDDPNDPLNWPLWKKDMILCIVGFSAAVVGAYGPMLGPGFIPIAKELNISISTLAHSTAWLILTIGLSVFITNPLAKIVGKRPVYVLAIIFLTIVNIWGAAAKSYSSFLGSRIVGGFAMAPYEILVQATIGDLYFVHQRATRIAVWNMFLLSGIAGASFISGYIIEDLGYKWTFGMCAILFGVWIFAVFFFVPETAYRRKRIVPRAKTPAQTSNSTSPNQPSTPEKTTFETTETSKEEISSAEPIPAKKTYIQTLAIFSGIYTTQPLKVFIRPFIMFTYPAVIWAWLLYGTVITWIVVFSVVNGVIFPTAYQFSVSETGLTGLSPFIFGVIGEAISGPLNDWICVKLTERNKGIYEPEFRLPLMIVVVILGTVGFYGFGATVDAHTHWTGPVITYGLANMSLCFLATCVFGYLLDSYPTLSEEAFVAINSRNLLTFGLTYFVNDWLVKDGPLKVFNILGSAFLGVSALTIPLWVFGKRIRGWLSERQFLNDFMNDLE</sequence>
<dbReference type="Gene3D" id="1.20.1250.20">
    <property type="entry name" value="MFS general substrate transporter like domains"/>
    <property type="match status" value="1"/>
</dbReference>
<feature type="transmembrane region" description="Helical" evidence="6">
    <location>
        <begin position="146"/>
        <end position="163"/>
    </location>
</feature>
<dbReference type="STRING" id="1231657.A0A1Y2A6F6"/>
<protein>
    <submittedName>
        <fullName evidence="9">Major facilitator superfamily domain-containing protein</fullName>
    </submittedName>
</protein>
<feature type="transmembrane region" description="Helical" evidence="6">
    <location>
        <begin position="175"/>
        <end position="198"/>
    </location>
</feature>
<dbReference type="PROSITE" id="PS50850">
    <property type="entry name" value="MFS"/>
    <property type="match status" value="1"/>
</dbReference>
<feature type="region of interest" description="Disordered" evidence="5">
    <location>
        <begin position="270"/>
        <end position="304"/>
    </location>
</feature>
<gene>
    <name evidence="9" type="ORF">BCR34DRAFT_359713</name>
</gene>
<feature type="transmembrane region" description="Helical" evidence="6">
    <location>
        <begin position="516"/>
        <end position="538"/>
    </location>
</feature>
<evidence type="ECO:0000256" key="3">
    <source>
        <dbReference type="ARBA" id="ARBA00022989"/>
    </source>
</evidence>
<evidence type="ECO:0000313" key="9">
    <source>
        <dbReference type="EMBL" id="ORY18116.1"/>
    </source>
</evidence>
<keyword evidence="3 6" id="KW-1133">Transmembrane helix</keyword>
<dbReference type="SUPFAM" id="SSF103473">
    <property type="entry name" value="MFS general substrate transporter"/>
    <property type="match status" value="1"/>
</dbReference>
<feature type="transmembrane region" description="Helical" evidence="6">
    <location>
        <begin position="343"/>
        <end position="364"/>
    </location>
</feature>
<feature type="transmembrane region" description="Helical" evidence="6">
    <location>
        <begin position="454"/>
        <end position="475"/>
    </location>
</feature>
<feature type="transmembrane region" description="Helical" evidence="6">
    <location>
        <begin position="111"/>
        <end position="134"/>
    </location>
</feature>
<feature type="domain" description="Major facilitator superfamily (MFS) profile" evidence="8">
    <location>
        <begin position="80"/>
        <end position="559"/>
    </location>
</feature>